<reference evidence="1 2" key="1">
    <citation type="submission" date="2018-05" db="EMBL/GenBank/DDBJ databases">
        <title>Genomic Encyclopedia of Type Strains, Phase IV (KMG-IV): sequencing the most valuable type-strain genomes for metagenomic binning, comparative biology and taxonomic classification.</title>
        <authorList>
            <person name="Goeker M."/>
        </authorList>
    </citation>
    <scope>NUCLEOTIDE SEQUENCE [LARGE SCALE GENOMIC DNA]</scope>
    <source>
        <strain evidence="1 2">DSM 19792</strain>
    </source>
</reference>
<proteinExistence type="predicted"/>
<dbReference type="AlphaFoldDB" id="A0A318J9P2"/>
<evidence type="ECO:0000313" key="1">
    <source>
        <dbReference type="EMBL" id="PXX45072.1"/>
    </source>
</evidence>
<accession>A0A318J9P2</accession>
<gene>
    <name evidence="1" type="ORF">DFR42_102284</name>
</gene>
<dbReference type="Proteomes" id="UP000247792">
    <property type="component" value="Unassembled WGS sequence"/>
</dbReference>
<keyword evidence="2" id="KW-1185">Reference proteome</keyword>
<evidence type="ECO:0000313" key="2">
    <source>
        <dbReference type="Proteomes" id="UP000247792"/>
    </source>
</evidence>
<name>A0A318J9P2_9BURK</name>
<sequence>MTQNLMMNDSAQSDTPVSLQEHPWISLETALDVEAWMDLQHRELQQALGDKPTTGQGICLTLLHGGELYLHTNSDGDVLLDLTEDAQWVAPVLMAVTRSSPPKGQVWGLPGHVLIQLILGLNTLVASSRLVLRHQYKGARVA</sequence>
<protein>
    <submittedName>
        <fullName evidence="1">Uncharacterized protein</fullName>
    </submittedName>
</protein>
<dbReference type="RefSeq" id="WP_245936885.1">
    <property type="nucleotide sequence ID" value="NZ_QJKB01000002.1"/>
</dbReference>
<organism evidence="1 2">
    <name type="scientific">Undibacterium pigrum</name>
    <dbReference type="NCBI Taxonomy" id="401470"/>
    <lineage>
        <taxon>Bacteria</taxon>
        <taxon>Pseudomonadati</taxon>
        <taxon>Pseudomonadota</taxon>
        <taxon>Betaproteobacteria</taxon>
        <taxon>Burkholderiales</taxon>
        <taxon>Oxalobacteraceae</taxon>
        <taxon>Undibacterium</taxon>
    </lineage>
</organism>
<dbReference type="EMBL" id="QJKB01000002">
    <property type="protein sequence ID" value="PXX45072.1"/>
    <property type="molecule type" value="Genomic_DNA"/>
</dbReference>
<comment type="caution">
    <text evidence="1">The sequence shown here is derived from an EMBL/GenBank/DDBJ whole genome shotgun (WGS) entry which is preliminary data.</text>
</comment>